<protein>
    <submittedName>
        <fullName evidence="2">Dienelactone hydrolase</fullName>
    </submittedName>
</protein>
<dbReference type="InterPro" id="IPR029058">
    <property type="entry name" value="AB_hydrolase_fold"/>
</dbReference>
<sequence>DPDKIAAIGYCFGGGVVLNMALQGADLKGVASFHGSLGAVKEVKTGAVKAKIIIFNGEDDKFNSKEAIQSIQEKMKNAGVDYQFISYPGAIHAFTNPDADKYAKKFNLPMAYNARADKESWKALKIFLEGLFK</sequence>
<proteinExistence type="predicted"/>
<feature type="non-terminal residue" evidence="2">
    <location>
        <position position="1"/>
    </location>
</feature>
<gene>
    <name evidence="2" type="ORF">CVV64_22730</name>
</gene>
<dbReference type="PANTHER" id="PTHR22946">
    <property type="entry name" value="DIENELACTONE HYDROLASE DOMAIN-CONTAINING PROTEIN-RELATED"/>
    <property type="match status" value="1"/>
</dbReference>
<evidence type="ECO:0000259" key="1">
    <source>
        <dbReference type="Pfam" id="PF01738"/>
    </source>
</evidence>
<evidence type="ECO:0000313" key="2">
    <source>
        <dbReference type="EMBL" id="PKK87091.1"/>
    </source>
</evidence>
<reference evidence="2 3" key="1">
    <citation type="journal article" date="2017" name="ISME J.">
        <title>Potential for microbial H2 and metal transformations associated with novel bacteria and archaea in deep terrestrial subsurface sediments.</title>
        <authorList>
            <person name="Hernsdorf A.W."/>
            <person name="Amano Y."/>
            <person name="Miyakawa K."/>
            <person name="Ise K."/>
            <person name="Suzuki Y."/>
            <person name="Anantharaman K."/>
            <person name="Probst A."/>
            <person name="Burstein D."/>
            <person name="Thomas B.C."/>
            <person name="Banfield J.F."/>
        </authorList>
    </citation>
    <scope>NUCLEOTIDE SEQUENCE [LARGE SCALE GENOMIC DNA]</scope>
    <source>
        <strain evidence="2">HGW-Wallbacteria-1</strain>
    </source>
</reference>
<keyword evidence="2" id="KW-0378">Hydrolase</keyword>
<dbReference type="GO" id="GO:0016787">
    <property type="term" value="F:hydrolase activity"/>
    <property type="evidence" value="ECO:0007669"/>
    <property type="project" value="UniProtKB-KW"/>
</dbReference>
<dbReference type="AlphaFoldDB" id="A0A2N1PFH5"/>
<accession>A0A2N1PFH5</accession>
<evidence type="ECO:0000313" key="3">
    <source>
        <dbReference type="Proteomes" id="UP000233256"/>
    </source>
</evidence>
<dbReference type="Pfam" id="PF01738">
    <property type="entry name" value="DLH"/>
    <property type="match status" value="1"/>
</dbReference>
<dbReference type="Gene3D" id="3.40.50.1820">
    <property type="entry name" value="alpha/beta hydrolase"/>
    <property type="match status" value="1"/>
</dbReference>
<comment type="caution">
    <text evidence="2">The sequence shown here is derived from an EMBL/GenBank/DDBJ whole genome shotgun (WGS) entry which is preliminary data.</text>
</comment>
<dbReference type="InterPro" id="IPR050261">
    <property type="entry name" value="FrsA_esterase"/>
</dbReference>
<dbReference type="EMBL" id="PGXC01000215">
    <property type="protein sequence ID" value="PKK87091.1"/>
    <property type="molecule type" value="Genomic_DNA"/>
</dbReference>
<name>A0A2N1PFH5_9BACT</name>
<dbReference type="InterPro" id="IPR002925">
    <property type="entry name" value="Dienelactn_hydro"/>
</dbReference>
<dbReference type="PANTHER" id="PTHR22946:SF0">
    <property type="entry name" value="DIENELACTONE HYDROLASE DOMAIN-CONTAINING PROTEIN"/>
    <property type="match status" value="1"/>
</dbReference>
<organism evidence="2 3">
    <name type="scientific">Candidatus Wallbacteria bacterium HGW-Wallbacteria-1</name>
    <dbReference type="NCBI Taxonomy" id="2013854"/>
    <lineage>
        <taxon>Bacteria</taxon>
        <taxon>Candidatus Walliibacteriota</taxon>
    </lineage>
</organism>
<feature type="domain" description="Dienelactone hydrolase" evidence="1">
    <location>
        <begin position="2"/>
        <end position="129"/>
    </location>
</feature>
<dbReference type="Proteomes" id="UP000233256">
    <property type="component" value="Unassembled WGS sequence"/>
</dbReference>
<dbReference type="SUPFAM" id="SSF53474">
    <property type="entry name" value="alpha/beta-Hydrolases"/>
    <property type="match status" value="1"/>
</dbReference>